<feature type="compositionally biased region" description="Low complexity" evidence="1">
    <location>
        <begin position="133"/>
        <end position="142"/>
    </location>
</feature>
<proteinExistence type="predicted"/>
<dbReference type="PROSITE" id="PS51257">
    <property type="entry name" value="PROKAR_LIPOPROTEIN"/>
    <property type="match status" value="1"/>
</dbReference>
<evidence type="ECO:0000313" key="2">
    <source>
        <dbReference type="EMBL" id="MBI6549587.1"/>
    </source>
</evidence>
<reference evidence="2 3" key="1">
    <citation type="submission" date="2020-08" db="EMBL/GenBank/DDBJ databases">
        <title>Description of Xenorhabdus lircayensis sp. nov., the symbiotic bacterium associated with the entomopathogenic nematode Steirnernema unicornum.</title>
        <authorList>
            <person name="Castaneda-Alvarez C."/>
            <person name="Prodan S."/>
            <person name="Zamorano A."/>
            <person name="San-Blas E."/>
            <person name="Aballay E."/>
        </authorList>
    </citation>
    <scope>NUCLEOTIDE SEQUENCE [LARGE SCALE GENOMIC DNA]</scope>
    <source>
        <strain evidence="2 3">VLS</strain>
    </source>
</reference>
<sequence>MRGLVMLAASMALTGCVTNAKDCDPTLGDMSIIAKFNCNYSGNWDQRVVEKEKELQHEQALNKEFNAVYGAIEREKKAGKVSLESKKRSQAALQKSLNGLLSQLKTKAAGKAKMEKQIAELEKRLRDAQNQPSQSEMQKQLELQQLQNQLSELQDSLLS</sequence>
<feature type="region of interest" description="Disordered" evidence="1">
    <location>
        <begin position="122"/>
        <end position="142"/>
    </location>
</feature>
<evidence type="ECO:0000313" key="3">
    <source>
        <dbReference type="Proteomes" id="UP000696184"/>
    </source>
</evidence>
<gene>
    <name evidence="2" type="ORF">H8A87_12885</name>
</gene>
<organism evidence="2 3">
    <name type="scientific">Xenorhabdus lircayensis</name>
    <dbReference type="NCBI Taxonomy" id="2763499"/>
    <lineage>
        <taxon>Bacteria</taxon>
        <taxon>Pseudomonadati</taxon>
        <taxon>Pseudomonadota</taxon>
        <taxon>Gammaproteobacteria</taxon>
        <taxon>Enterobacterales</taxon>
        <taxon>Morganellaceae</taxon>
        <taxon>Xenorhabdus</taxon>
    </lineage>
</organism>
<dbReference type="Proteomes" id="UP000696184">
    <property type="component" value="Unassembled WGS sequence"/>
</dbReference>
<protein>
    <recommendedName>
        <fullName evidence="4">Lipoprotein</fullName>
    </recommendedName>
</protein>
<comment type="caution">
    <text evidence="2">The sequence shown here is derived from an EMBL/GenBank/DDBJ whole genome shotgun (WGS) entry which is preliminary data.</text>
</comment>
<keyword evidence="3" id="KW-1185">Reference proteome</keyword>
<dbReference type="EMBL" id="JACOII010000044">
    <property type="protein sequence ID" value="MBI6549587.1"/>
    <property type="molecule type" value="Genomic_DNA"/>
</dbReference>
<evidence type="ECO:0000256" key="1">
    <source>
        <dbReference type="SAM" id="MobiDB-lite"/>
    </source>
</evidence>
<accession>A0ABS0U6T6</accession>
<evidence type="ECO:0008006" key="4">
    <source>
        <dbReference type="Google" id="ProtNLM"/>
    </source>
</evidence>
<name>A0ABS0U6T6_9GAMM</name>